<reference evidence="1 2" key="1">
    <citation type="submission" date="2015-04" db="EMBL/GenBank/DDBJ databases">
        <authorList>
            <person name="Syromyatnikov M.Y."/>
            <person name="Popov V.N."/>
        </authorList>
    </citation>
    <scope>NUCLEOTIDE SEQUENCE [LARGE SCALE GENOMIC DNA]</scope>
</reference>
<dbReference type="AlphaFoldDB" id="A0A1J1HIQ5"/>
<protein>
    <submittedName>
        <fullName evidence="1">CLUMA_CG000100, isoform A</fullName>
    </submittedName>
</protein>
<accession>A0A1J1HIQ5</accession>
<gene>
    <name evidence="1" type="ORF">CLUMA_CG000100</name>
</gene>
<evidence type="ECO:0000313" key="2">
    <source>
        <dbReference type="Proteomes" id="UP000183832"/>
    </source>
</evidence>
<evidence type="ECO:0000313" key="1">
    <source>
        <dbReference type="EMBL" id="CRK86350.1"/>
    </source>
</evidence>
<keyword evidence="2" id="KW-1185">Reference proteome</keyword>
<dbReference type="OrthoDB" id="7787407at2759"/>
<name>A0A1J1HIQ5_9DIPT</name>
<dbReference type="Proteomes" id="UP000183832">
    <property type="component" value="Unassembled WGS sequence"/>
</dbReference>
<dbReference type="EMBL" id="CVRI01000001">
    <property type="protein sequence ID" value="CRK86350.1"/>
    <property type="molecule type" value="Genomic_DNA"/>
</dbReference>
<sequence length="230" mass="27447">MPNSFDRSRIKKVVYNDQLGYSIVYYYPVGDNMVAVPDDEDQCQPRRQILHEVFPNDKIFIDEVKAIARKLERQNAEKEIRDVCEKVHDLFKHVEESSLSRRDILSYRVREQIKGKSADQICNILVDDVLKHTKYIYQPKSFDDNIPHKMKLKILKAAIERPSSSTKNFTSEYENSKDETVERENLFKRIEETLNRNILAEIHRQKYERLMNKIQHDITVLKRRCTNRKF</sequence>
<organism evidence="1 2">
    <name type="scientific">Clunio marinus</name>
    <dbReference type="NCBI Taxonomy" id="568069"/>
    <lineage>
        <taxon>Eukaryota</taxon>
        <taxon>Metazoa</taxon>
        <taxon>Ecdysozoa</taxon>
        <taxon>Arthropoda</taxon>
        <taxon>Hexapoda</taxon>
        <taxon>Insecta</taxon>
        <taxon>Pterygota</taxon>
        <taxon>Neoptera</taxon>
        <taxon>Endopterygota</taxon>
        <taxon>Diptera</taxon>
        <taxon>Nematocera</taxon>
        <taxon>Chironomoidea</taxon>
        <taxon>Chironomidae</taxon>
        <taxon>Clunio</taxon>
    </lineage>
</organism>
<proteinExistence type="predicted"/>